<organism evidence="2 3">
    <name type="scientific">Streptomyces coeruleofuscus</name>
    <dbReference type="NCBI Taxonomy" id="66879"/>
    <lineage>
        <taxon>Bacteria</taxon>
        <taxon>Bacillati</taxon>
        <taxon>Actinomycetota</taxon>
        <taxon>Actinomycetes</taxon>
        <taxon>Kitasatosporales</taxon>
        <taxon>Streptomycetaceae</taxon>
        <taxon>Streptomyces</taxon>
    </lineage>
</organism>
<dbReference type="EMBL" id="BAAASE010000017">
    <property type="protein sequence ID" value="GAA2426086.1"/>
    <property type="molecule type" value="Genomic_DNA"/>
</dbReference>
<accession>A0ABN3JB65</accession>
<comment type="caution">
    <text evidence="2">The sequence shown here is derived from an EMBL/GenBank/DDBJ whole genome shotgun (WGS) entry which is preliminary data.</text>
</comment>
<feature type="region of interest" description="Disordered" evidence="1">
    <location>
        <begin position="151"/>
        <end position="173"/>
    </location>
</feature>
<sequence>MEEQVARDEVEHPALTGGPWPVIGVRVRREDGRPRAASWRPAPHTVLEDVLLPCMWPELERLAQIATGLTRARVYVTDLGTVEPDRRLVLCLRGAPGTVQVEGPLTPVAEVLTAQTRAAVLRVAAAHREAGRPEEAQLWRARARRILKDGRAARRGRSVRATSAGLPTLGRRP</sequence>
<proteinExistence type="predicted"/>
<protein>
    <submittedName>
        <fullName evidence="2">Uncharacterized protein</fullName>
    </submittedName>
</protein>
<evidence type="ECO:0000313" key="3">
    <source>
        <dbReference type="Proteomes" id="UP001499986"/>
    </source>
</evidence>
<dbReference type="Proteomes" id="UP001499986">
    <property type="component" value="Unassembled WGS sequence"/>
</dbReference>
<keyword evidence="3" id="KW-1185">Reference proteome</keyword>
<gene>
    <name evidence="2" type="ORF">GCM10010255_80340</name>
</gene>
<reference evidence="2 3" key="1">
    <citation type="journal article" date="2019" name="Int. J. Syst. Evol. Microbiol.">
        <title>The Global Catalogue of Microorganisms (GCM) 10K type strain sequencing project: providing services to taxonomists for standard genome sequencing and annotation.</title>
        <authorList>
            <consortium name="The Broad Institute Genomics Platform"/>
            <consortium name="The Broad Institute Genome Sequencing Center for Infectious Disease"/>
            <person name="Wu L."/>
            <person name="Ma J."/>
        </authorList>
    </citation>
    <scope>NUCLEOTIDE SEQUENCE [LARGE SCALE GENOMIC DNA]</scope>
    <source>
        <strain evidence="2 3">JCM 4358</strain>
    </source>
</reference>
<evidence type="ECO:0000256" key="1">
    <source>
        <dbReference type="SAM" id="MobiDB-lite"/>
    </source>
</evidence>
<dbReference type="RefSeq" id="WP_346139489.1">
    <property type="nucleotide sequence ID" value="NZ_BAAASE010000017.1"/>
</dbReference>
<evidence type="ECO:0000313" key="2">
    <source>
        <dbReference type="EMBL" id="GAA2426086.1"/>
    </source>
</evidence>
<name>A0ABN3JB65_9ACTN</name>